<reference evidence="1" key="1">
    <citation type="submission" date="2018-04" db="EMBL/GenBank/DDBJ databases">
        <title>Characterisation of a colistin-resistant Avian Pathogenic Escherichia coli ST69 isolate recovered from a broiler chicken in Germany.</title>
        <authorList>
            <person name="Hornsey M."/>
            <person name="Betts J.W."/>
            <person name="Mehat J."/>
            <person name="van Vliet A.H.M."/>
            <person name="La Ragione R.M."/>
        </authorList>
    </citation>
    <scope>NUCLEOTIDE SEQUENCE</scope>
    <source>
        <strain evidence="1">APECA2</strain>
        <plasmid evidence="1">pJMA2</plasmid>
    </source>
</reference>
<geneLocation type="plasmid" evidence="1">
    <name>pJMA2</name>
</geneLocation>
<accession>A0A2S1PNC0</accession>
<dbReference type="EMBL" id="MH208235">
    <property type="protein sequence ID" value="AWH59951.1"/>
    <property type="molecule type" value="Genomic_DNA"/>
</dbReference>
<sequence>MSRTVSQSVTEDCLFDTRTQVRLQLSRSVHKTLASAKEILQGRGVDSVSIEDLVRACLEENQPIDLASLYLDAKWHLNRSQFGIRIDHDLASISDHSLASQSITIWHASDH</sequence>
<keyword evidence="1" id="KW-0614">Plasmid</keyword>
<evidence type="ECO:0000313" key="1">
    <source>
        <dbReference type="EMBL" id="AWH59951.1"/>
    </source>
</evidence>
<dbReference type="RefSeq" id="WP_250698056.1">
    <property type="nucleotide sequence ID" value="NZ_MH208235.1"/>
</dbReference>
<dbReference type="AlphaFoldDB" id="A0A2S1PNC0"/>
<name>A0A2S1PNC0_ECOLX</name>
<proteinExistence type="predicted"/>
<protein>
    <submittedName>
        <fullName evidence="1">Uncharacterized protein</fullName>
    </submittedName>
</protein>
<organism evidence="1">
    <name type="scientific">Escherichia coli</name>
    <dbReference type="NCBI Taxonomy" id="562"/>
    <lineage>
        <taxon>Bacteria</taxon>
        <taxon>Pseudomonadati</taxon>
        <taxon>Pseudomonadota</taxon>
        <taxon>Gammaproteobacteria</taxon>
        <taxon>Enterobacterales</taxon>
        <taxon>Enterobacteriaceae</taxon>
        <taxon>Escherichia</taxon>
    </lineage>
</organism>